<dbReference type="PATRIC" id="fig|869212.3.peg.2143"/>
<feature type="transmembrane region" description="Helical" evidence="1">
    <location>
        <begin position="228"/>
        <end position="250"/>
    </location>
</feature>
<feature type="transmembrane region" description="Helical" evidence="1">
    <location>
        <begin position="202"/>
        <end position="222"/>
    </location>
</feature>
<reference evidence="2 3" key="1">
    <citation type="submission" date="2012-06" db="EMBL/GenBank/DDBJ databases">
        <title>The complete chromosome of genome of Turneriella parva DSM 21527.</title>
        <authorList>
            <consortium name="US DOE Joint Genome Institute (JGI-PGF)"/>
            <person name="Lucas S."/>
            <person name="Han J."/>
            <person name="Lapidus A."/>
            <person name="Bruce D."/>
            <person name="Goodwin L."/>
            <person name="Pitluck S."/>
            <person name="Peters L."/>
            <person name="Kyrpides N."/>
            <person name="Mavromatis K."/>
            <person name="Ivanova N."/>
            <person name="Mikhailova N."/>
            <person name="Chertkov O."/>
            <person name="Detter J.C."/>
            <person name="Tapia R."/>
            <person name="Han C."/>
            <person name="Land M."/>
            <person name="Hauser L."/>
            <person name="Markowitz V."/>
            <person name="Cheng J.-F."/>
            <person name="Hugenholtz P."/>
            <person name="Woyke T."/>
            <person name="Wu D."/>
            <person name="Gronow S."/>
            <person name="Wellnitz S."/>
            <person name="Brambilla E."/>
            <person name="Klenk H.-P."/>
            <person name="Eisen J.A."/>
        </authorList>
    </citation>
    <scope>NUCLEOTIDE SEQUENCE [LARGE SCALE GENOMIC DNA]</scope>
    <source>
        <strain evidence="3">ATCC BAA-1111 / DSM 21527 / NCTC 11395 / H</strain>
    </source>
</reference>
<protein>
    <submittedName>
        <fullName evidence="2">Fatty acid desaturase</fullName>
    </submittedName>
</protein>
<evidence type="ECO:0000256" key="1">
    <source>
        <dbReference type="SAM" id="Phobius"/>
    </source>
</evidence>
<dbReference type="KEGG" id="tpx:Turpa_2133"/>
<dbReference type="RefSeq" id="WP_014803285.1">
    <property type="nucleotide sequence ID" value="NC_018020.1"/>
</dbReference>
<evidence type="ECO:0000313" key="3">
    <source>
        <dbReference type="Proteomes" id="UP000006048"/>
    </source>
</evidence>
<dbReference type="Proteomes" id="UP000006048">
    <property type="component" value="Chromosome"/>
</dbReference>
<proteinExistence type="predicted"/>
<dbReference type="HOGENOM" id="CLU_823536_0_0_12"/>
<dbReference type="EMBL" id="CP002959">
    <property type="protein sequence ID" value="AFM12779.1"/>
    <property type="molecule type" value="Genomic_DNA"/>
</dbReference>
<dbReference type="OrthoDB" id="696651at2"/>
<keyword evidence="3" id="KW-1185">Reference proteome</keyword>
<organism evidence="2 3">
    <name type="scientific">Turneriella parva (strain ATCC BAA-1111 / DSM 21527 / NCTC 11395 / H)</name>
    <name type="common">Leptospira parva</name>
    <dbReference type="NCBI Taxonomy" id="869212"/>
    <lineage>
        <taxon>Bacteria</taxon>
        <taxon>Pseudomonadati</taxon>
        <taxon>Spirochaetota</taxon>
        <taxon>Spirochaetia</taxon>
        <taxon>Leptospirales</taxon>
        <taxon>Leptospiraceae</taxon>
        <taxon>Turneriella</taxon>
    </lineage>
</organism>
<dbReference type="STRING" id="869212.Turpa_2133"/>
<keyword evidence="1" id="KW-0472">Membrane</keyword>
<feature type="transmembrane region" description="Helical" evidence="1">
    <location>
        <begin position="72"/>
        <end position="89"/>
    </location>
</feature>
<sequence>MTTAKAARIARLSDKDRGSKIIQWIRFGDRRLRRRHTWLTRFQDQIGLAITLGSAGGMIAMGALYVAELVPAWATIVVSGILASFLHEMEHDLIHSLYFKNSARVQNFMFWIVWLFRGNTVNPWFRKEIHLLHHRVSGHKNDVEERYISNGMPWGLKRLLVMLDPLAALTIQGPKIKRDALPELRRIKAPHKVIPLQRTFMLLWYSFLLLSLTRLGFMVAGADFTPPAWLSPIVTFLNTAAVVYLVPCWLRQAAIQIVSSNMHYYGSTGSPTTAVEIDSLVKQTQVLNSWLVLPLHLFCFNFGATHGIHHFVVNQPFYLRQWGAPFVTKALRRYGVRFNDFASMRRANAWGGGERRFVAAG</sequence>
<name>I4B672_TURPD</name>
<accession>I4B672</accession>
<evidence type="ECO:0000313" key="2">
    <source>
        <dbReference type="EMBL" id="AFM12779.1"/>
    </source>
</evidence>
<gene>
    <name evidence="2" type="ordered locus">Turpa_2133</name>
</gene>
<keyword evidence="1" id="KW-1133">Transmembrane helix</keyword>
<feature type="transmembrane region" description="Helical" evidence="1">
    <location>
        <begin position="46"/>
        <end position="66"/>
    </location>
</feature>
<dbReference type="AlphaFoldDB" id="I4B672"/>
<keyword evidence="1" id="KW-0812">Transmembrane</keyword>